<name>A0A1I4A7U9_9ACTN</name>
<keyword evidence="4" id="KW-1185">Reference proteome</keyword>
<evidence type="ECO:0000256" key="2">
    <source>
        <dbReference type="SAM" id="Phobius"/>
    </source>
</evidence>
<dbReference type="STRING" id="504800.SAMN04488085_102111"/>
<keyword evidence="2" id="KW-0812">Transmembrane</keyword>
<feature type="region of interest" description="Disordered" evidence="1">
    <location>
        <begin position="235"/>
        <end position="256"/>
    </location>
</feature>
<evidence type="ECO:0000313" key="4">
    <source>
        <dbReference type="Proteomes" id="UP000199152"/>
    </source>
</evidence>
<dbReference type="InParanoid" id="A0A1I4A7U9"/>
<sequence length="256" mass="27263">MTPVPEPPGEPPALVAGEVRGYRRFHLAEDGLRPPVHVTAGPWSGQLEHARCAADDAHLPPARGCGCGLYGWYHPSYAGPGTGWGDVTAVIAARGRIVLADHGFRAAAARIQAVALPRRLGLRPRRRRRCERMLGERYPGVLVYRSGRTMLRRHPPDDLSALGIAVRPDPALRCFRAALAVWLLGVLALCSVAMVPRGALAQIGPVVWSVALTCFVLWQATLVWLVARAAPLPAGPRGEPPPAAGEPTVPGAADPS</sequence>
<keyword evidence="2" id="KW-0472">Membrane</keyword>
<evidence type="ECO:0000313" key="3">
    <source>
        <dbReference type="EMBL" id="SFK52492.1"/>
    </source>
</evidence>
<organism evidence="3 4">
    <name type="scientific">Geodermatophilus ruber</name>
    <dbReference type="NCBI Taxonomy" id="504800"/>
    <lineage>
        <taxon>Bacteria</taxon>
        <taxon>Bacillati</taxon>
        <taxon>Actinomycetota</taxon>
        <taxon>Actinomycetes</taxon>
        <taxon>Geodermatophilales</taxon>
        <taxon>Geodermatophilaceae</taxon>
        <taxon>Geodermatophilus</taxon>
    </lineage>
</organism>
<gene>
    <name evidence="3" type="ORF">SAMN04488085_102111</name>
</gene>
<dbReference type="EMBL" id="FOSW01000002">
    <property type="protein sequence ID" value="SFK52492.1"/>
    <property type="molecule type" value="Genomic_DNA"/>
</dbReference>
<feature type="compositionally biased region" description="Low complexity" evidence="1">
    <location>
        <begin position="245"/>
        <end position="256"/>
    </location>
</feature>
<dbReference type="RefSeq" id="WP_091321252.1">
    <property type="nucleotide sequence ID" value="NZ_FOSW01000002.1"/>
</dbReference>
<feature type="transmembrane region" description="Helical" evidence="2">
    <location>
        <begin position="207"/>
        <end position="227"/>
    </location>
</feature>
<feature type="transmembrane region" description="Helical" evidence="2">
    <location>
        <begin position="177"/>
        <end position="195"/>
    </location>
</feature>
<protein>
    <submittedName>
        <fullName evidence="3">Uncharacterized protein</fullName>
    </submittedName>
</protein>
<dbReference type="Proteomes" id="UP000199152">
    <property type="component" value="Unassembled WGS sequence"/>
</dbReference>
<dbReference type="AlphaFoldDB" id="A0A1I4A7U9"/>
<accession>A0A1I4A7U9</accession>
<proteinExistence type="predicted"/>
<evidence type="ECO:0000256" key="1">
    <source>
        <dbReference type="SAM" id="MobiDB-lite"/>
    </source>
</evidence>
<keyword evidence="2" id="KW-1133">Transmembrane helix</keyword>
<reference evidence="4" key="1">
    <citation type="submission" date="2016-10" db="EMBL/GenBank/DDBJ databases">
        <authorList>
            <person name="Varghese N."/>
            <person name="Submissions S."/>
        </authorList>
    </citation>
    <scope>NUCLEOTIDE SEQUENCE [LARGE SCALE GENOMIC DNA]</scope>
    <source>
        <strain evidence="4">DSM 45317</strain>
    </source>
</reference>
<dbReference type="OrthoDB" id="5185413at2"/>